<evidence type="ECO:0000256" key="1">
    <source>
        <dbReference type="ARBA" id="ARBA00002901"/>
    </source>
</evidence>
<dbReference type="SUPFAM" id="SSF53218">
    <property type="entry name" value="Molybdenum cofactor biosynthesis proteins"/>
    <property type="match status" value="1"/>
</dbReference>
<evidence type="ECO:0000256" key="5">
    <source>
        <dbReference type="ARBA" id="ARBA00047317"/>
    </source>
</evidence>
<dbReference type="Pfam" id="PF00994">
    <property type="entry name" value="MoCF_biosynth"/>
    <property type="match status" value="1"/>
</dbReference>
<organism evidence="8 9">
    <name type="scientific">Sphingomonas glacialis</name>
    <dbReference type="NCBI Taxonomy" id="658225"/>
    <lineage>
        <taxon>Bacteria</taxon>
        <taxon>Pseudomonadati</taxon>
        <taxon>Pseudomonadota</taxon>
        <taxon>Alphaproteobacteria</taxon>
        <taxon>Sphingomonadales</taxon>
        <taxon>Sphingomonadaceae</taxon>
        <taxon>Sphingomonas</taxon>
    </lineage>
</organism>
<evidence type="ECO:0000256" key="6">
    <source>
        <dbReference type="RuleBase" id="RU365090"/>
    </source>
</evidence>
<dbReference type="SMART" id="SM00852">
    <property type="entry name" value="MoCF_biosynth"/>
    <property type="match status" value="1"/>
</dbReference>
<evidence type="ECO:0000256" key="2">
    <source>
        <dbReference type="ARBA" id="ARBA00005046"/>
    </source>
</evidence>
<evidence type="ECO:0000259" key="7">
    <source>
        <dbReference type="SMART" id="SM00852"/>
    </source>
</evidence>
<comment type="caution">
    <text evidence="8">The sequence shown here is derived from an EMBL/GenBank/DDBJ whole genome shotgun (WGS) entry which is preliminary data.</text>
</comment>
<dbReference type="Gene3D" id="3.40.980.10">
    <property type="entry name" value="MoaB/Mog-like domain"/>
    <property type="match status" value="1"/>
</dbReference>
<proteinExistence type="inferred from homology"/>
<comment type="cofactor">
    <cofactor evidence="6">
        <name>Mg(2+)</name>
        <dbReference type="ChEBI" id="CHEBI:18420"/>
    </cofactor>
</comment>
<dbReference type="GO" id="GO:0005829">
    <property type="term" value="C:cytosol"/>
    <property type="evidence" value="ECO:0007669"/>
    <property type="project" value="TreeGrafter"/>
</dbReference>
<dbReference type="GO" id="GO:0061599">
    <property type="term" value="F:molybdopterin molybdotransferase activity"/>
    <property type="evidence" value="ECO:0007669"/>
    <property type="project" value="UniProtKB-UniRule"/>
</dbReference>
<dbReference type="Pfam" id="PF03454">
    <property type="entry name" value="MoeA_C"/>
    <property type="match status" value="1"/>
</dbReference>
<dbReference type="PANTHER" id="PTHR10192">
    <property type="entry name" value="MOLYBDOPTERIN BIOSYNTHESIS PROTEIN"/>
    <property type="match status" value="1"/>
</dbReference>
<sequence>MISFDEALAIVVAEAQPLAAETVTLGAAQGRVLAEPCVAQVDAPRSDISVMDGYALRDADLALGAPFRVIGVAYPGTRFDGVVQQGACVRLFTGAPLPEGADRVVVQEDVAREGDTMRVVGTLSGKRYIRPHGSDFRVGEVLLEAGTVLGPRALVAAAGADVATVPVWRRPRLSVISTGDELAEPGHARGRAGSIPESASYGAAALGEAWGAEIIDRYRLRDDIAELTAGATRALDEADVVVVTGGASVGEKDYAKQIFVSLGTEILFSRIAIMPGKPVWFGRRGAQFVLGLPGNPSSAMVTARLFLTTLLAGLSGRAPSAALRWRSAELTAPLEAVSARETFVRARFDGDGVAPLGNQDSGLQRALAEADVLIRRLPHAAAAPAGSMVSVIDF</sequence>
<evidence type="ECO:0000313" key="8">
    <source>
        <dbReference type="EMBL" id="TPG54468.1"/>
    </source>
</evidence>
<dbReference type="Gene3D" id="2.40.340.10">
    <property type="entry name" value="MoeA, C-terminal, domain IV"/>
    <property type="match status" value="1"/>
</dbReference>
<accession>A0A502FY68</accession>
<keyword evidence="6 8" id="KW-0808">Transferase</keyword>
<name>A0A502FY68_9SPHN</name>
<evidence type="ECO:0000256" key="4">
    <source>
        <dbReference type="ARBA" id="ARBA00023150"/>
    </source>
</evidence>
<comment type="function">
    <text evidence="1 6">Catalyzes the insertion of molybdate into adenylated molybdopterin with the concomitant release of AMP.</text>
</comment>
<comment type="similarity">
    <text evidence="3 6">Belongs to the MoeA family.</text>
</comment>
<dbReference type="CDD" id="cd00887">
    <property type="entry name" value="MoeA"/>
    <property type="match status" value="1"/>
</dbReference>
<evidence type="ECO:0000313" key="9">
    <source>
        <dbReference type="Proteomes" id="UP000319931"/>
    </source>
</evidence>
<dbReference type="EMBL" id="RCZC01000002">
    <property type="protein sequence ID" value="TPG54468.1"/>
    <property type="molecule type" value="Genomic_DNA"/>
</dbReference>
<dbReference type="PANTHER" id="PTHR10192:SF5">
    <property type="entry name" value="GEPHYRIN"/>
    <property type="match status" value="1"/>
</dbReference>
<comment type="pathway">
    <text evidence="2 6">Cofactor biosynthesis; molybdopterin biosynthesis.</text>
</comment>
<dbReference type="Proteomes" id="UP000319931">
    <property type="component" value="Unassembled WGS sequence"/>
</dbReference>
<dbReference type="InterPro" id="IPR036425">
    <property type="entry name" value="MoaB/Mog-like_dom_sf"/>
</dbReference>
<dbReference type="UniPathway" id="UPA00344"/>
<protein>
    <recommendedName>
        <fullName evidence="6">Molybdopterin molybdenumtransferase</fullName>
        <ecNumber evidence="6">2.10.1.1</ecNumber>
    </recommendedName>
</protein>
<comment type="catalytic activity">
    <reaction evidence="5">
        <text>adenylyl-molybdopterin + molybdate = Mo-molybdopterin + AMP + H(+)</text>
        <dbReference type="Rhea" id="RHEA:35047"/>
        <dbReference type="ChEBI" id="CHEBI:15378"/>
        <dbReference type="ChEBI" id="CHEBI:36264"/>
        <dbReference type="ChEBI" id="CHEBI:62727"/>
        <dbReference type="ChEBI" id="CHEBI:71302"/>
        <dbReference type="ChEBI" id="CHEBI:456215"/>
        <dbReference type="EC" id="2.10.1.1"/>
    </reaction>
</comment>
<gene>
    <name evidence="8" type="ORF">EAH76_07365</name>
</gene>
<dbReference type="Gene3D" id="3.90.105.10">
    <property type="entry name" value="Molybdopterin biosynthesis moea protein, domain 2"/>
    <property type="match status" value="1"/>
</dbReference>
<keyword evidence="4 6" id="KW-0501">Molybdenum cofactor biosynthesis</keyword>
<dbReference type="GO" id="GO:0046872">
    <property type="term" value="F:metal ion binding"/>
    <property type="evidence" value="ECO:0007669"/>
    <property type="project" value="UniProtKB-UniRule"/>
</dbReference>
<dbReference type="Pfam" id="PF03453">
    <property type="entry name" value="MoeA_N"/>
    <property type="match status" value="1"/>
</dbReference>
<dbReference type="InterPro" id="IPR036688">
    <property type="entry name" value="MoeA_C_domain_IV_sf"/>
</dbReference>
<dbReference type="Gene3D" id="2.170.190.11">
    <property type="entry name" value="Molybdopterin biosynthesis moea protein, domain 3"/>
    <property type="match status" value="1"/>
</dbReference>
<keyword evidence="6" id="KW-0460">Magnesium</keyword>
<dbReference type="RefSeq" id="WP_140849604.1">
    <property type="nucleotide sequence ID" value="NZ_RCZC01000002.1"/>
</dbReference>
<dbReference type="InterPro" id="IPR036135">
    <property type="entry name" value="MoeA_linker/N_sf"/>
</dbReference>
<dbReference type="SUPFAM" id="SSF63882">
    <property type="entry name" value="MoeA N-terminal region -like"/>
    <property type="match status" value="1"/>
</dbReference>
<feature type="domain" description="MoaB/Mog" evidence="7">
    <location>
        <begin position="174"/>
        <end position="313"/>
    </location>
</feature>
<keyword evidence="6" id="KW-0479">Metal-binding</keyword>
<dbReference type="InterPro" id="IPR001453">
    <property type="entry name" value="MoaB/Mog_dom"/>
</dbReference>
<evidence type="ECO:0000256" key="3">
    <source>
        <dbReference type="ARBA" id="ARBA00010763"/>
    </source>
</evidence>
<keyword evidence="6" id="KW-0500">Molybdenum</keyword>
<dbReference type="AlphaFoldDB" id="A0A502FY68"/>
<dbReference type="InterPro" id="IPR005111">
    <property type="entry name" value="MoeA_C_domain_IV"/>
</dbReference>
<dbReference type="InterPro" id="IPR005110">
    <property type="entry name" value="MoeA_linker/N"/>
</dbReference>
<keyword evidence="9" id="KW-1185">Reference proteome</keyword>
<dbReference type="GO" id="GO:0006777">
    <property type="term" value="P:Mo-molybdopterin cofactor biosynthetic process"/>
    <property type="evidence" value="ECO:0007669"/>
    <property type="project" value="UniProtKB-UniRule"/>
</dbReference>
<dbReference type="InterPro" id="IPR038987">
    <property type="entry name" value="MoeA-like"/>
</dbReference>
<dbReference type="SUPFAM" id="SSF63867">
    <property type="entry name" value="MoeA C-terminal domain-like"/>
    <property type="match status" value="1"/>
</dbReference>
<dbReference type="OrthoDB" id="9804758at2"/>
<reference evidence="8 9" key="1">
    <citation type="journal article" date="2019" name="Environ. Microbiol.">
        <title>Species interactions and distinct microbial communities in high Arctic permafrost affected cryosols are associated with the CH4 and CO2 gas fluxes.</title>
        <authorList>
            <person name="Altshuler I."/>
            <person name="Hamel J."/>
            <person name="Turney S."/>
            <person name="Magnuson E."/>
            <person name="Levesque R."/>
            <person name="Greer C."/>
            <person name="Whyte L.G."/>
        </authorList>
    </citation>
    <scope>NUCLEOTIDE SEQUENCE [LARGE SCALE GENOMIC DNA]</scope>
    <source>
        <strain evidence="8 9">E6.1</strain>
    </source>
</reference>
<dbReference type="EC" id="2.10.1.1" evidence="6"/>